<accession>A0A1Y1C085</accession>
<name>A0A1Y1C085_9BURK</name>
<dbReference type="EMBL" id="AP018113">
    <property type="protein sequence ID" value="BAX63437.1"/>
    <property type="molecule type" value="Genomic_DNA"/>
</dbReference>
<gene>
    <name evidence="1" type="ORF">BSFP_063100</name>
</gene>
<reference evidence="1 2" key="1">
    <citation type="journal article" date="2017" name="Genome Announc.">
        <title>Complete Genome Sequence of Burkholderia stabilis FERMP-21014.</title>
        <authorList>
            <person name="Konishi K."/>
            <person name="Kumagai T."/>
            <person name="Sakasegawa S."/>
            <person name="Tamura T."/>
        </authorList>
    </citation>
    <scope>NUCLEOTIDE SEQUENCE [LARGE SCALE GENOMIC DNA]</scope>
    <source>
        <strain evidence="1 2">FERMP-21014</strain>
    </source>
</reference>
<organism evidence="1 2">
    <name type="scientific">Burkholderia stabilis</name>
    <dbReference type="NCBI Taxonomy" id="95485"/>
    <lineage>
        <taxon>Bacteria</taxon>
        <taxon>Pseudomonadati</taxon>
        <taxon>Pseudomonadota</taxon>
        <taxon>Betaproteobacteria</taxon>
        <taxon>Burkholderiales</taxon>
        <taxon>Burkholderiaceae</taxon>
        <taxon>Burkholderia</taxon>
        <taxon>Burkholderia cepacia complex</taxon>
    </lineage>
</organism>
<protein>
    <submittedName>
        <fullName evidence="1">Uncharacterized protein</fullName>
    </submittedName>
</protein>
<proteinExistence type="predicted"/>
<evidence type="ECO:0000313" key="2">
    <source>
        <dbReference type="Proteomes" id="UP000218432"/>
    </source>
</evidence>
<dbReference type="AlphaFoldDB" id="A0A1Y1C085"/>
<evidence type="ECO:0000313" key="1">
    <source>
        <dbReference type="EMBL" id="BAX63437.1"/>
    </source>
</evidence>
<sequence>MREFFPTIAEHESTAPRANHIRLDFARTFTAKIFIGCY</sequence>
<dbReference type="Proteomes" id="UP000218432">
    <property type="component" value="Chromosome 3"/>
</dbReference>